<dbReference type="InParanoid" id="J9D534"/>
<reference evidence="4" key="2">
    <citation type="submission" date="2015-07" db="EMBL/GenBank/DDBJ databases">
        <title>Contrasting host-pathogen interactions and genome evolution in two generalist and specialist microsporidian pathogens of mosquitoes.</title>
        <authorList>
            <consortium name="The Broad Institute Genomics Platform"/>
            <consortium name="The Broad Institute Genome Sequencing Center for Infectious Disease"/>
            <person name="Cuomo C.A."/>
            <person name="Sanscrainte N.D."/>
            <person name="Goldberg J.M."/>
            <person name="Heiman D."/>
            <person name="Young S."/>
            <person name="Zeng Q."/>
            <person name="Becnel J.J."/>
            <person name="Birren B.W."/>
        </authorList>
    </citation>
    <scope>NUCLEOTIDE SEQUENCE [LARGE SCALE GENOMIC DNA]</scope>
    <source>
        <strain evidence="4">USNM 41457</strain>
    </source>
</reference>
<protein>
    <submittedName>
        <fullName evidence="3">Uncharacterized protein</fullName>
    </submittedName>
</protein>
<dbReference type="EMBL" id="AFBI03000051">
    <property type="protein sequence ID" value="EJW02921.1"/>
    <property type="molecule type" value="Genomic_DNA"/>
</dbReference>
<gene>
    <name evidence="3" type="ORF">EDEG_02686</name>
</gene>
<feature type="region of interest" description="Disordered" evidence="1">
    <location>
        <begin position="149"/>
        <end position="192"/>
    </location>
</feature>
<proteinExistence type="predicted"/>
<dbReference type="Proteomes" id="UP000003163">
    <property type="component" value="Unassembled WGS sequence"/>
</dbReference>
<dbReference type="HOGENOM" id="CLU_1415139_0_0_1"/>
<accession>J9D534</accession>
<name>J9D534_EDHAE</name>
<sequence>MHIITKTITLLAAIAQIKCSTSVFEQEVPKLIKNFSAALRKIVIDASNGKPQSTNSALTKDDCIIVAENKNLTISVDFKMPGPKIPEDKQKEIGGMIGKLKKDLEDALKKNKIIDGELQSKPDTSYDNGIKCEIDFTADNILFDGSFQSSGGGNASSTIGSDGSSNSFQSSQSFGNGESQSSSSFSSSSSSS</sequence>
<keyword evidence="2" id="KW-0732">Signal</keyword>
<dbReference type="AlphaFoldDB" id="J9D534"/>
<feature type="chain" id="PRO_5003821331" evidence="2">
    <location>
        <begin position="20"/>
        <end position="192"/>
    </location>
</feature>
<evidence type="ECO:0000313" key="3">
    <source>
        <dbReference type="EMBL" id="EJW02921.1"/>
    </source>
</evidence>
<dbReference type="VEuPathDB" id="MicrosporidiaDB:EDEG_02686"/>
<comment type="caution">
    <text evidence="3">The sequence shown here is derived from an EMBL/GenBank/DDBJ whole genome shotgun (WGS) entry which is preliminary data.</text>
</comment>
<feature type="compositionally biased region" description="Low complexity" evidence="1">
    <location>
        <begin position="156"/>
        <end position="192"/>
    </location>
</feature>
<feature type="signal peptide" evidence="2">
    <location>
        <begin position="1"/>
        <end position="19"/>
    </location>
</feature>
<evidence type="ECO:0000256" key="1">
    <source>
        <dbReference type="SAM" id="MobiDB-lite"/>
    </source>
</evidence>
<evidence type="ECO:0000256" key="2">
    <source>
        <dbReference type="SAM" id="SignalP"/>
    </source>
</evidence>
<organism evidence="3 4">
    <name type="scientific">Edhazardia aedis (strain USNM 41457)</name>
    <name type="common">Microsporidian parasite</name>
    <dbReference type="NCBI Taxonomy" id="1003232"/>
    <lineage>
        <taxon>Eukaryota</taxon>
        <taxon>Fungi</taxon>
        <taxon>Fungi incertae sedis</taxon>
        <taxon>Microsporidia</taxon>
        <taxon>Edhazardia</taxon>
    </lineage>
</organism>
<evidence type="ECO:0000313" key="4">
    <source>
        <dbReference type="Proteomes" id="UP000003163"/>
    </source>
</evidence>
<keyword evidence="4" id="KW-1185">Reference proteome</keyword>
<reference evidence="3 4" key="1">
    <citation type="submission" date="2011-08" db="EMBL/GenBank/DDBJ databases">
        <authorList>
            <person name="Liu Z.J."/>
            <person name="Shi F.L."/>
            <person name="Lu J.Q."/>
            <person name="Li M."/>
            <person name="Wang Z.L."/>
        </authorList>
    </citation>
    <scope>NUCLEOTIDE SEQUENCE [LARGE SCALE GENOMIC DNA]</scope>
    <source>
        <strain evidence="3 4">USNM 41457</strain>
    </source>
</reference>